<proteinExistence type="predicted"/>
<dbReference type="AlphaFoldDB" id="A0A1Y5Q3K0"/>
<sequence length="31" mass="3689">MRHILAAAIALLKLRTERKPQIDVWLKQRGY</sequence>
<gene>
    <name evidence="1" type="ORF">STPYR_10386</name>
</gene>
<organism evidence="1">
    <name type="scientific">uncultured Stenotrophomonas sp</name>
    <dbReference type="NCBI Taxonomy" id="165438"/>
    <lineage>
        <taxon>Bacteria</taxon>
        <taxon>Pseudomonadati</taxon>
        <taxon>Pseudomonadota</taxon>
        <taxon>Gammaproteobacteria</taxon>
        <taxon>Lysobacterales</taxon>
        <taxon>Lysobacteraceae</taxon>
        <taxon>Stenotrophomonas</taxon>
        <taxon>environmental samples</taxon>
    </lineage>
</organism>
<accession>A0A1Y5Q3K0</accession>
<evidence type="ECO:0000313" key="1">
    <source>
        <dbReference type="EMBL" id="SBV35456.1"/>
    </source>
</evidence>
<name>A0A1Y5Q3K0_9GAMM</name>
<reference evidence="1" key="1">
    <citation type="submission" date="2016-03" db="EMBL/GenBank/DDBJ databases">
        <authorList>
            <person name="Ploux O."/>
        </authorList>
    </citation>
    <scope>NUCLEOTIDE SEQUENCE</scope>
    <source>
        <strain evidence="1">UC10</strain>
    </source>
</reference>
<protein>
    <submittedName>
        <fullName evidence="1">Uncharacterized protein</fullName>
    </submittedName>
</protein>
<dbReference type="EMBL" id="FLTS01000001">
    <property type="protein sequence ID" value="SBV35456.1"/>
    <property type="molecule type" value="Genomic_DNA"/>
</dbReference>